<dbReference type="GO" id="GO:0008203">
    <property type="term" value="P:cholesterol metabolic process"/>
    <property type="evidence" value="ECO:0007669"/>
    <property type="project" value="TreeGrafter"/>
</dbReference>
<dbReference type="GO" id="GO:0055090">
    <property type="term" value="P:acylglycerol homeostasis"/>
    <property type="evidence" value="ECO:0007669"/>
    <property type="project" value="TreeGrafter"/>
</dbReference>
<evidence type="ECO:0000256" key="4">
    <source>
        <dbReference type="ARBA" id="ARBA00004613"/>
    </source>
</evidence>
<dbReference type="GO" id="GO:0033700">
    <property type="term" value="P:phospholipid efflux"/>
    <property type="evidence" value="ECO:0007669"/>
    <property type="project" value="TreeGrafter"/>
</dbReference>
<gene>
    <name evidence="24" type="primary">APOA5</name>
</gene>
<dbReference type="FunFam" id="1.20.120.20:FF:000006">
    <property type="entry name" value="Apolipoprotein A-V"/>
    <property type="match status" value="1"/>
</dbReference>
<evidence type="ECO:0000256" key="7">
    <source>
        <dbReference type="ARBA" id="ARBA00022513"/>
    </source>
</evidence>
<dbReference type="GO" id="GO:0034361">
    <property type="term" value="C:very-low-density lipoprotein particle"/>
    <property type="evidence" value="ECO:0007669"/>
    <property type="project" value="UniProtKB-KW"/>
</dbReference>
<evidence type="ECO:0000256" key="12">
    <source>
        <dbReference type="ARBA" id="ARBA00022850"/>
    </source>
</evidence>
<evidence type="ECO:0000256" key="21">
    <source>
        <dbReference type="SAM" id="MobiDB-lite"/>
    </source>
</evidence>
<accession>A0A6P3RHF3</accession>
<evidence type="ECO:0000256" key="2">
    <source>
        <dbReference type="ARBA" id="ARBA00004601"/>
    </source>
</evidence>
<keyword evidence="14" id="KW-0445">Lipid transport</keyword>
<keyword evidence="11" id="KW-0967">Endosome</keyword>
<organism evidence="23 24">
    <name type="scientific">Pteropus vampyrus</name>
    <name type="common">Large flying fox</name>
    <dbReference type="NCBI Taxonomy" id="132908"/>
    <lineage>
        <taxon>Eukaryota</taxon>
        <taxon>Metazoa</taxon>
        <taxon>Chordata</taxon>
        <taxon>Craniata</taxon>
        <taxon>Vertebrata</taxon>
        <taxon>Euteleostomi</taxon>
        <taxon>Mammalia</taxon>
        <taxon>Eutheria</taxon>
        <taxon>Laurasiatheria</taxon>
        <taxon>Chiroptera</taxon>
        <taxon>Yinpterochiroptera</taxon>
        <taxon>Pteropodoidea</taxon>
        <taxon>Pteropodidae</taxon>
        <taxon>Pteropodinae</taxon>
        <taxon>Pteropus</taxon>
    </lineage>
</organism>
<protein>
    <recommendedName>
        <fullName evidence="16">Apolipoprotein A-V</fullName>
    </recommendedName>
    <alternativeName>
        <fullName evidence="17">Apolipoprotein A5</fullName>
    </alternativeName>
</protein>
<dbReference type="FunFam" id="1.20.120.20:FF:000009">
    <property type="entry name" value="apolipoprotein A-V"/>
    <property type="match status" value="1"/>
</dbReference>
<comment type="subunit">
    <text evidence="19">Interacts with GPIHBP1. Interacts with SORL1; this interaction leads to APOA5 internalization and sorting either to lysosomes and degradation, or to the trans-Golgi network.</text>
</comment>
<dbReference type="GO" id="GO:1903561">
    <property type="term" value="C:extracellular vesicle"/>
    <property type="evidence" value="ECO:0007669"/>
    <property type="project" value="TreeGrafter"/>
</dbReference>
<keyword evidence="20" id="KW-0175">Coiled coil</keyword>
<keyword evidence="7" id="KW-0162">Chylomicron</keyword>
<evidence type="ECO:0000256" key="20">
    <source>
        <dbReference type="SAM" id="Coils"/>
    </source>
</evidence>
<evidence type="ECO:0000313" key="23">
    <source>
        <dbReference type="Proteomes" id="UP000515202"/>
    </source>
</evidence>
<dbReference type="GO" id="GO:0005769">
    <property type="term" value="C:early endosome"/>
    <property type="evidence" value="ECO:0007669"/>
    <property type="project" value="UniProtKB-SubCell"/>
</dbReference>
<comment type="function">
    <text evidence="18">Minor apolipoprotein mainly associated with HDL and to a lesser extent with VLDL. May also be associated with chylomicrons. Important determinant of plasma triglyceride (TG) levels by both being a potent stimulator of apo-CII lipoprotein lipase (LPL) TG hydrolysis and an inhibitor of the hepatic VLDL-TG production rate (without affecting the VLDL-apoB production rate). Activates poorly lecithin:cholesterol acyltransferase (LCAT) and does not enhance efflux of cholesterol from macrophages. Binds heparin.</text>
</comment>
<evidence type="ECO:0000256" key="5">
    <source>
        <dbReference type="ARBA" id="ARBA00008788"/>
    </source>
</evidence>
<dbReference type="KEGG" id="pvp:105307628"/>
<comment type="subcellular location">
    <subcellularLocation>
        <location evidence="1">Early endosome</location>
    </subcellularLocation>
    <subcellularLocation>
        <location evidence="2">Golgi apparatus</location>
        <location evidence="2">trans-Golgi network</location>
    </subcellularLocation>
    <subcellularLocation>
        <location evidence="3">Late endosome</location>
    </subcellularLocation>
    <subcellularLocation>
        <location evidence="4">Secreted</location>
    </subcellularLocation>
</comment>
<dbReference type="Gene3D" id="1.20.5.1230">
    <property type="entry name" value="Apolipoprotein A-I"/>
    <property type="match status" value="1"/>
</dbReference>
<evidence type="ECO:0000256" key="13">
    <source>
        <dbReference type="ARBA" id="ARBA00023034"/>
    </source>
</evidence>
<dbReference type="Pfam" id="PF01442">
    <property type="entry name" value="Apolipoprotein"/>
    <property type="match status" value="1"/>
</dbReference>
<evidence type="ECO:0000256" key="14">
    <source>
        <dbReference type="ARBA" id="ARBA00023055"/>
    </source>
</evidence>
<evidence type="ECO:0000256" key="15">
    <source>
        <dbReference type="ARBA" id="ARBA00023313"/>
    </source>
</evidence>
<dbReference type="OrthoDB" id="9886755at2759"/>
<reference evidence="24" key="1">
    <citation type="submission" date="2025-08" db="UniProtKB">
        <authorList>
            <consortium name="RefSeq"/>
        </authorList>
    </citation>
    <scope>IDENTIFICATION</scope>
    <source>
        <tissue evidence="24">Kidney</tissue>
    </source>
</reference>
<dbReference type="GO" id="GO:0060228">
    <property type="term" value="F:phosphatidylcholine-sterol O-acyltransferase activator activity"/>
    <property type="evidence" value="ECO:0007669"/>
    <property type="project" value="TreeGrafter"/>
</dbReference>
<dbReference type="GO" id="GO:0005543">
    <property type="term" value="F:phospholipid binding"/>
    <property type="evidence" value="ECO:0007669"/>
    <property type="project" value="TreeGrafter"/>
</dbReference>
<name>A0A6P3RHF3_PTEVA</name>
<dbReference type="GO" id="GO:0034364">
    <property type="term" value="C:high-density lipoprotein particle"/>
    <property type="evidence" value="ECO:0007669"/>
    <property type="project" value="UniProtKB-KW"/>
</dbReference>
<keyword evidence="13" id="KW-0333">Golgi apparatus</keyword>
<evidence type="ECO:0000256" key="10">
    <source>
        <dbReference type="ARBA" id="ARBA00022729"/>
    </source>
</evidence>
<evidence type="ECO:0000256" key="18">
    <source>
        <dbReference type="ARBA" id="ARBA00046248"/>
    </source>
</evidence>
<proteinExistence type="inferred from homology"/>
<keyword evidence="9" id="KW-0597">Phosphoprotein</keyword>
<keyword evidence="6" id="KW-0813">Transport</keyword>
<dbReference type="Proteomes" id="UP000515202">
    <property type="component" value="Unplaced"/>
</dbReference>
<dbReference type="GO" id="GO:0042627">
    <property type="term" value="C:chylomicron"/>
    <property type="evidence" value="ECO:0007669"/>
    <property type="project" value="UniProtKB-KW"/>
</dbReference>
<dbReference type="InterPro" id="IPR050163">
    <property type="entry name" value="Apolipoprotein_A1/A4/E"/>
</dbReference>
<dbReference type="GO" id="GO:0042157">
    <property type="term" value="P:lipoprotein metabolic process"/>
    <property type="evidence" value="ECO:0007669"/>
    <property type="project" value="InterPro"/>
</dbReference>
<keyword evidence="12" id="KW-0345">HDL</keyword>
<dbReference type="SUPFAM" id="SSF58113">
    <property type="entry name" value="Apolipoprotein A-I"/>
    <property type="match status" value="1"/>
</dbReference>
<keyword evidence="8" id="KW-0964">Secreted</keyword>
<evidence type="ECO:0000256" key="19">
    <source>
        <dbReference type="ARBA" id="ARBA00046669"/>
    </source>
</evidence>
<dbReference type="GO" id="GO:0120020">
    <property type="term" value="F:cholesterol transfer activity"/>
    <property type="evidence" value="ECO:0007669"/>
    <property type="project" value="TreeGrafter"/>
</dbReference>
<evidence type="ECO:0000256" key="17">
    <source>
        <dbReference type="ARBA" id="ARBA00042594"/>
    </source>
</evidence>
<evidence type="ECO:0000256" key="11">
    <source>
        <dbReference type="ARBA" id="ARBA00022753"/>
    </source>
</evidence>
<evidence type="ECO:0000256" key="22">
    <source>
        <dbReference type="SAM" id="SignalP"/>
    </source>
</evidence>
<dbReference type="CTD" id="116519"/>
<evidence type="ECO:0000256" key="9">
    <source>
        <dbReference type="ARBA" id="ARBA00022553"/>
    </source>
</evidence>
<feature type="signal peptide" evidence="22">
    <location>
        <begin position="1"/>
        <end position="23"/>
    </location>
</feature>
<keyword evidence="15" id="KW-0850">VLDL</keyword>
<dbReference type="AlphaFoldDB" id="A0A6P3RHF3"/>
<evidence type="ECO:0000256" key="3">
    <source>
        <dbReference type="ARBA" id="ARBA00004603"/>
    </source>
</evidence>
<dbReference type="GO" id="GO:0033344">
    <property type="term" value="P:cholesterol efflux"/>
    <property type="evidence" value="ECO:0007669"/>
    <property type="project" value="TreeGrafter"/>
</dbReference>
<dbReference type="InterPro" id="IPR000074">
    <property type="entry name" value="ApoA_E"/>
</dbReference>
<sequence>MASMAAVLTWALALLSAFSISQAQKGLWDDFSQSSGDKVRVEQTQQQKLAQEPTNPKDSFEQDFKHMDRFLEKLGSLSEQGREPPRLLQDQVGMRQQLQEELEEVRARLEPYRAEVHERVGWNLEGLRRQLMPYTTDLMEQVALRVQELQEQLRLVGEDTKAQVLGGVDEARGLLQQLQKRVAHHAGRMKALFHPYAARLVTGIRHHVQELHRSVAPHAAASPARLSRCVQVLSRKLTLKAKALHASIQQNLDQLREGLSAFARAGTDGAEERADPDPHVLSQEVRQRLQAFRHDAFLQIASFTRAIDQETEEIQLQLAPPPPGHSAFAPEFLQEESSKVRSKLQARLDDLWEDINYSLHDHDHDHDLGHLEEP</sequence>
<keyword evidence="23" id="KW-1185">Reference proteome</keyword>
<dbReference type="PANTHER" id="PTHR18976:SF13">
    <property type="entry name" value="APOLIPOPROTEIN A-V"/>
    <property type="match status" value="1"/>
</dbReference>
<dbReference type="PANTHER" id="PTHR18976">
    <property type="entry name" value="APOLIPOPROTEIN"/>
    <property type="match status" value="1"/>
</dbReference>
<evidence type="ECO:0000256" key="8">
    <source>
        <dbReference type="ARBA" id="ARBA00022525"/>
    </source>
</evidence>
<dbReference type="GO" id="GO:0005770">
    <property type="term" value="C:late endosome"/>
    <property type="evidence" value="ECO:0007669"/>
    <property type="project" value="UniProtKB-SubCell"/>
</dbReference>
<feature type="chain" id="PRO_5028410498" description="Apolipoprotein A-V" evidence="22">
    <location>
        <begin position="24"/>
        <end position="374"/>
    </location>
</feature>
<feature type="coiled-coil region" evidence="20">
    <location>
        <begin position="88"/>
        <end position="115"/>
    </location>
</feature>
<dbReference type="GO" id="GO:0005794">
    <property type="term" value="C:Golgi apparatus"/>
    <property type="evidence" value="ECO:0007669"/>
    <property type="project" value="UniProtKB-SubCell"/>
</dbReference>
<comment type="similarity">
    <text evidence="5">Belongs to the apolipoprotein A1/A4/E family.</text>
</comment>
<evidence type="ECO:0000313" key="24">
    <source>
        <dbReference type="RefSeq" id="XP_011381500.1"/>
    </source>
</evidence>
<dbReference type="RefSeq" id="XP_011381500.1">
    <property type="nucleotide sequence ID" value="XM_011383198.1"/>
</dbReference>
<feature type="region of interest" description="Disordered" evidence="21">
    <location>
        <begin position="40"/>
        <end position="61"/>
    </location>
</feature>
<evidence type="ECO:0000256" key="1">
    <source>
        <dbReference type="ARBA" id="ARBA00004412"/>
    </source>
</evidence>
<keyword evidence="10 22" id="KW-0732">Signal</keyword>
<evidence type="ECO:0000256" key="16">
    <source>
        <dbReference type="ARBA" id="ARBA00040758"/>
    </source>
</evidence>
<feature type="compositionally biased region" description="Polar residues" evidence="21">
    <location>
        <begin position="40"/>
        <end position="57"/>
    </location>
</feature>
<dbReference type="Gene3D" id="1.20.120.20">
    <property type="entry name" value="Apolipoprotein"/>
    <property type="match status" value="1"/>
</dbReference>
<evidence type="ECO:0000256" key="6">
    <source>
        <dbReference type="ARBA" id="ARBA00022448"/>
    </source>
</evidence>
<dbReference type="GeneID" id="105307628"/>